<dbReference type="PANTHER" id="PTHR45138:SF9">
    <property type="entry name" value="DIGUANYLATE CYCLASE DGCM-RELATED"/>
    <property type="match status" value="1"/>
</dbReference>
<evidence type="ECO:0000259" key="4">
    <source>
        <dbReference type="PROSITE" id="PS50887"/>
    </source>
</evidence>
<dbReference type="SMART" id="SM00267">
    <property type="entry name" value="GGDEF"/>
    <property type="match status" value="1"/>
</dbReference>
<feature type="transmembrane region" description="Helical" evidence="3">
    <location>
        <begin position="79"/>
        <end position="96"/>
    </location>
</feature>
<gene>
    <name evidence="5" type="ORF">EOD73_07420</name>
</gene>
<evidence type="ECO:0000313" key="5">
    <source>
        <dbReference type="EMBL" id="RVT88789.1"/>
    </source>
</evidence>
<dbReference type="InterPro" id="IPR043128">
    <property type="entry name" value="Rev_trsase/Diguanyl_cyclase"/>
</dbReference>
<dbReference type="PANTHER" id="PTHR45138">
    <property type="entry name" value="REGULATORY COMPONENTS OF SENSORY TRANSDUCTION SYSTEM"/>
    <property type="match status" value="1"/>
</dbReference>
<dbReference type="RefSeq" id="WP_127682243.1">
    <property type="nucleotide sequence ID" value="NZ_SACM01000001.1"/>
</dbReference>
<feature type="transmembrane region" description="Helical" evidence="3">
    <location>
        <begin position="53"/>
        <end position="72"/>
    </location>
</feature>
<dbReference type="EMBL" id="SACM01000001">
    <property type="protein sequence ID" value="RVT88789.1"/>
    <property type="molecule type" value="Genomic_DNA"/>
</dbReference>
<keyword evidence="3" id="KW-0472">Membrane</keyword>
<dbReference type="GO" id="GO:0043709">
    <property type="term" value="P:cell adhesion involved in single-species biofilm formation"/>
    <property type="evidence" value="ECO:0007669"/>
    <property type="project" value="TreeGrafter"/>
</dbReference>
<keyword evidence="3" id="KW-0812">Transmembrane</keyword>
<dbReference type="OrthoDB" id="9813903at2"/>
<dbReference type="PROSITE" id="PS50887">
    <property type="entry name" value="GGDEF"/>
    <property type="match status" value="1"/>
</dbReference>
<dbReference type="SUPFAM" id="SSF55073">
    <property type="entry name" value="Nucleotide cyclase"/>
    <property type="match status" value="1"/>
</dbReference>
<evidence type="ECO:0000256" key="2">
    <source>
        <dbReference type="ARBA" id="ARBA00034247"/>
    </source>
</evidence>
<feature type="transmembrane region" description="Helical" evidence="3">
    <location>
        <begin position="148"/>
        <end position="171"/>
    </location>
</feature>
<dbReference type="Proteomes" id="UP000288587">
    <property type="component" value="Unassembled WGS sequence"/>
</dbReference>
<evidence type="ECO:0000313" key="6">
    <source>
        <dbReference type="Proteomes" id="UP000288587"/>
    </source>
</evidence>
<dbReference type="NCBIfam" id="TIGR00254">
    <property type="entry name" value="GGDEF"/>
    <property type="match status" value="1"/>
</dbReference>
<reference evidence="5 6" key="1">
    <citation type="submission" date="2019-01" db="EMBL/GenBank/DDBJ databases">
        <authorList>
            <person name="Chen W.-M."/>
        </authorList>
    </citation>
    <scope>NUCLEOTIDE SEQUENCE [LARGE SCALE GENOMIC DNA]</scope>
    <source>
        <strain evidence="5 6">CCP-18</strain>
    </source>
</reference>
<keyword evidence="3" id="KW-1133">Transmembrane helix</keyword>
<dbReference type="InterPro" id="IPR029787">
    <property type="entry name" value="Nucleotide_cyclase"/>
</dbReference>
<dbReference type="Gene3D" id="3.30.70.270">
    <property type="match status" value="1"/>
</dbReference>
<evidence type="ECO:0000256" key="3">
    <source>
        <dbReference type="SAM" id="Phobius"/>
    </source>
</evidence>
<dbReference type="CDD" id="cd01949">
    <property type="entry name" value="GGDEF"/>
    <property type="match status" value="1"/>
</dbReference>
<evidence type="ECO:0000256" key="1">
    <source>
        <dbReference type="ARBA" id="ARBA00012528"/>
    </source>
</evidence>
<accession>A0A437LTQ1</accession>
<keyword evidence="6" id="KW-1185">Reference proteome</keyword>
<sequence length="352" mass="37524">MAPTPPTPSTAASAPADPLAESRERTQPLLFRCGLAFLLPLVALNLWEGRVLQASIVAVLCACLGLNLWAVGRGRPAPVSFALLLLPGLAAMWLVVEKRGPTGLFWAFPAALFFYFSLRRSVANACVGLMLAVGVWRAWDLIGGDVALRFALTLGALVGVMNLILSALARLQERLAFEATRDALTGAYNRREMTTQLAAAVDRQRRHAHPATLLVLDLDHFKTVNDTLGHDAGDRVLQGLVGLVQARMRRTDTLFRTGGEEFVLLMPDTPVPEALTLAEALRAQIAAAAWLPDRPVTASVGAAPLQPGQDVNAWLRAADQALYAAKAGGRNRVVLSPSATHTGPTVNAGTSP</sequence>
<dbReference type="AlphaFoldDB" id="A0A437LTQ1"/>
<name>A0A437LTQ1_9BURK</name>
<dbReference type="Pfam" id="PF00990">
    <property type="entry name" value="GGDEF"/>
    <property type="match status" value="1"/>
</dbReference>
<dbReference type="GO" id="GO:0052621">
    <property type="term" value="F:diguanylate cyclase activity"/>
    <property type="evidence" value="ECO:0007669"/>
    <property type="project" value="UniProtKB-EC"/>
</dbReference>
<dbReference type="InterPro" id="IPR000160">
    <property type="entry name" value="GGDEF_dom"/>
</dbReference>
<comment type="catalytic activity">
    <reaction evidence="2">
        <text>2 GTP = 3',3'-c-di-GMP + 2 diphosphate</text>
        <dbReference type="Rhea" id="RHEA:24898"/>
        <dbReference type="ChEBI" id="CHEBI:33019"/>
        <dbReference type="ChEBI" id="CHEBI:37565"/>
        <dbReference type="ChEBI" id="CHEBI:58805"/>
        <dbReference type="EC" id="2.7.7.65"/>
    </reaction>
</comment>
<dbReference type="EC" id="2.7.7.65" evidence="1"/>
<proteinExistence type="predicted"/>
<dbReference type="InterPro" id="IPR050469">
    <property type="entry name" value="Diguanylate_Cyclase"/>
</dbReference>
<comment type="caution">
    <text evidence="5">The sequence shown here is derived from an EMBL/GenBank/DDBJ whole genome shotgun (WGS) entry which is preliminary data.</text>
</comment>
<feature type="domain" description="GGDEF" evidence="4">
    <location>
        <begin position="209"/>
        <end position="338"/>
    </location>
</feature>
<dbReference type="GO" id="GO:0005886">
    <property type="term" value="C:plasma membrane"/>
    <property type="evidence" value="ECO:0007669"/>
    <property type="project" value="TreeGrafter"/>
</dbReference>
<dbReference type="GO" id="GO:1902201">
    <property type="term" value="P:negative regulation of bacterial-type flagellum-dependent cell motility"/>
    <property type="evidence" value="ECO:0007669"/>
    <property type="project" value="TreeGrafter"/>
</dbReference>
<organism evidence="5 6">
    <name type="scientific">Inhella crocodyli</name>
    <dbReference type="NCBI Taxonomy" id="2499851"/>
    <lineage>
        <taxon>Bacteria</taxon>
        <taxon>Pseudomonadati</taxon>
        <taxon>Pseudomonadota</taxon>
        <taxon>Betaproteobacteria</taxon>
        <taxon>Burkholderiales</taxon>
        <taxon>Sphaerotilaceae</taxon>
        <taxon>Inhella</taxon>
    </lineage>
</organism>
<dbReference type="FunFam" id="3.30.70.270:FF:000001">
    <property type="entry name" value="Diguanylate cyclase domain protein"/>
    <property type="match status" value="1"/>
</dbReference>
<protein>
    <recommendedName>
        <fullName evidence="1">diguanylate cyclase</fullName>
        <ecNumber evidence="1">2.7.7.65</ecNumber>
    </recommendedName>
</protein>